<organism evidence="2 3">
    <name type="scientific">Streptomyces prasinopilosus</name>
    <dbReference type="NCBI Taxonomy" id="67344"/>
    <lineage>
        <taxon>Bacteria</taxon>
        <taxon>Bacillati</taxon>
        <taxon>Actinomycetota</taxon>
        <taxon>Actinomycetes</taxon>
        <taxon>Kitasatosporales</taxon>
        <taxon>Streptomycetaceae</taxon>
        <taxon>Streptomyces</taxon>
    </lineage>
</organism>
<accession>A0A1G6KBB8</accession>
<dbReference type="Proteomes" id="UP000182100">
    <property type="component" value="Unassembled WGS sequence"/>
</dbReference>
<evidence type="ECO:0000256" key="1">
    <source>
        <dbReference type="SAM" id="MobiDB-lite"/>
    </source>
</evidence>
<feature type="compositionally biased region" description="Basic and acidic residues" evidence="1">
    <location>
        <begin position="1"/>
        <end position="10"/>
    </location>
</feature>
<evidence type="ECO:0000313" key="2">
    <source>
        <dbReference type="EMBL" id="SDC27865.1"/>
    </source>
</evidence>
<proteinExistence type="predicted"/>
<feature type="compositionally biased region" description="Gly residues" evidence="1">
    <location>
        <begin position="47"/>
        <end position="56"/>
    </location>
</feature>
<keyword evidence="3" id="KW-1185">Reference proteome</keyword>
<feature type="compositionally biased region" description="Basic and acidic residues" evidence="1">
    <location>
        <begin position="30"/>
        <end position="39"/>
    </location>
</feature>
<gene>
    <name evidence="2" type="ORF">SAMN05216505_1011027</name>
</gene>
<protein>
    <submittedName>
        <fullName evidence="2">Uncharacterized protein</fullName>
    </submittedName>
</protein>
<reference evidence="3" key="1">
    <citation type="submission" date="2016-10" db="EMBL/GenBank/DDBJ databases">
        <authorList>
            <person name="Varghese N."/>
            <person name="Submissions S."/>
        </authorList>
    </citation>
    <scope>NUCLEOTIDE SEQUENCE [LARGE SCALE GENOMIC DNA]</scope>
    <source>
        <strain evidence="3">CGMCC 4.3504</strain>
    </source>
</reference>
<dbReference type="AlphaFoldDB" id="A0A1G6KBB8"/>
<sequence length="56" mass="6225">MRQTRIEKSRRPAARARRYADEAAALPDSLDPRDPDIVRAKRLRPRPGGGDAAGRS</sequence>
<dbReference type="EMBL" id="FMZK01000001">
    <property type="protein sequence ID" value="SDC27865.1"/>
    <property type="molecule type" value="Genomic_DNA"/>
</dbReference>
<dbReference type="RefSeq" id="WP_175400311.1">
    <property type="nucleotide sequence ID" value="NZ_LIQM01000368.1"/>
</dbReference>
<evidence type="ECO:0000313" key="3">
    <source>
        <dbReference type="Proteomes" id="UP000182100"/>
    </source>
</evidence>
<feature type="region of interest" description="Disordered" evidence="1">
    <location>
        <begin position="1"/>
        <end position="56"/>
    </location>
</feature>
<name>A0A1G6KBB8_9ACTN</name>
<dbReference type="STRING" id="67344.SAMN05216505_1011027"/>